<evidence type="ECO:0000313" key="2">
    <source>
        <dbReference type="EnsemblPlants" id="AES70395"/>
    </source>
</evidence>
<reference evidence="2" key="3">
    <citation type="submission" date="2015-04" db="UniProtKB">
        <authorList>
            <consortium name="EnsemblPlants"/>
        </authorList>
    </citation>
    <scope>IDENTIFICATION</scope>
    <source>
        <strain evidence="2">cv. Jemalong A17</strain>
    </source>
</reference>
<dbReference type="PANTHER" id="PTHR47746:SF88">
    <property type="entry name" value="RNA-DIRECTED DNA POLYMERASE (REVERSE TRANSCRIPTASE)-RELATED FAMILY PROTEIN-RELATED"/>
    <property type="match status" value="1"/>
</dbReference>
<name>G7IY53_MEDTR</name>
<dbReference type="PANTHER" id="PTHR47746">
    <property type="entry name" value="ZF-RVT DOMAIN-CONTAINING PROTEIN"/>
    <property type="match status" value="1"/>
</dbReference>
<reference evidence="1 3" key="1">
    <citation type="journal article" date="2011" name="Nature">
        <title>The Medicago genome provides insight into the evolution of rhizobial symbioses.</title>
        <authorList>
            <person name="Young N.D."/>
            <person name="Debelle F."/>
            <person name="Oldroyd G.E."/>
            <person name="Geurts R."/>
            <person name="Cannon S.B."/>
            <person name="Udvardi M.K."/>
            <person name="Benedito V.A."/>
            <person name="Mayer K.F."/>
            <person name="Gouzy J."/>
            <person name="Schoof H."/>
            <person name="Van de Peer Y."/>
            <person name="Proost S."/>
            <person name="Cook D.R."/>
            <person name="Meyers B.C."/>
            <person name="Spannagl M."/>
            <person name="Cheung F."/>
            <person name="De Mita S."/>
            <person name="Krishnakumar V."/>
            <person name="Gundlach H."/>
            <person name="Zhou S."/>
            <person name="Mudge J."/>
            <person name="Bharti A.K."/>
            <person name="Murray J.D."/>
            <person name="Naoumkina M.A."/>
            <person name="Rosen B."/>
            <person name="Silverstein K.A."/>
            <person name="Tang H."/>
            <person name="Rombauts S."/>
            <person name="Zhao P.X."/>
            <person name="Zhou P."/>
            <person name="Barbe V."/>
            <person name="Bardou P."/>
            <person name="Bechner M."/>
            <person name="Bellec A."/>
            <person name="Berger A."/>
            <person name="Berges H."/>
            <person name="Bidwell S."/>
            <person name="Bisseling T."/>
            <person name="Choisne N."/>
            <person name="Couloux A."/>
            <person name="Denny R."/>
            <person name="Deshpande S."/>
            <person name="Dai X."/>
            <person name="Doyle J.J."/>
            <person name="Dudez A.M."/>
            <person name="Farmer A.D."/>
            <person name="Fouteau S."/>
            <person name="Franken C."/>
            <person name="Gibelin C."/>
            <person name="Gish J."/>
            <person name="Goldstein S."/>
            <person name="Gonzalez A.J."/>
            <person name="Green P.J."/>
            <person name="Hallab A."/>
            <person name="Hartog M."/>
            <person name="Hua A."/>
            <person name="Humphray S.J."/>
            <person name="Jeong D.H."/>
            <person name="Jing Y."/>
            <person name="Jocker A."/>
            <person name="Kenton S.M."/>
            <person name="Kim D.J."/>
            <person name="Klee K."/>
            <person name="Lai H."/>
            <person name="Lang C."/>
            <person name="Lin S."/>
            <person name="Macmil S.L."/>
            <person name="Magdelenat G."/>
            <person name="Matthews L."/>
            <person name="McCorrison J."/>
            <person name="Monaghan E.L."/>
            <person name="Mun J.H."/>
            <person name="Najar F.Z."/>
            <person name="Nicholson C."/>
            <person name="Noirot C."/>
            <person name="O'Bleness M."/>
            <person name="Paule C.R."/>
            <person name="Poulain J."/>
            <person name="Prion F."/>
            <person name="Qin B."/>
            <person name="Qu C."/>
            <person name="Retzel E.F."/>
            <person name="Riddle C."/>
            <person name="Sallet E."/>
            <person name="Samain S."/>
            <person name="Samson N."/>
            <person name="Sanders I."/>
            <person name="Saurat O."/>
            <person name="Scarpelli C."/>
            <person name="Schiex T."/>
            <person name="Segurens B."/>
            <person name="Severin A.J."/>
            <person name="Sherrier D.J."/>
            <person name="Shi R."/>
            <person name="Sims S."/>
            <person name="Singer S.R."/>
            <person name="Sinharoy S."/>
            <person name="Sterck L."/>
            <person name="Viollet A."/>
            <person name="Wang B.B."/>
            <person name="Wang K."/>
            <person name="Wang M."/>
            <person name="Wang X."/>
            <person name="Warfsmann J."/>
            <person name="Weissenbach J."/>
            <person name="White D.D."/>
            <person name="White J.D."/>
            <person name="Wiley G.B."/>
            <person name="Wincker P."/>
            <person name="Xing Y."/>
            <person name="Yang L."/>
            <person name="Yao Z."/>
            <person name="Ying F."/>
            <person name="Zhai J."/>
            <person name="Zhou L."/>
            <person name="Zuber A."/>
            <person name="Denarie J."/>
            <person name="Dixon R.A."/>
            <person name="May G.D."/>
            <person name="Schwartz D.C."/>
            <person name="Rogers J."/>
            <person name="Quetier F."/>
            <person name="Town C.D."/>
            <person name="Roe B.A."/>
        </authorList>
    </citation>
    <scope>NUCLEOTIDE SEQUENCE [LARGE SCALE GENOMIC DNA]</scope>
    <source>
        <strain evidence="1">A17</strain>
        <strain evidence="2 3">cv. Jemalong A17</strain>
    </source>
</reference>
<protein>
    <recommendedName>
        <fullName evidence="4">Reverse transcriptase zinc-binding domain-containing protein</fullName>
    </recommendedName>
</protein>
<evidence type="ECO:0000313" key="3">
    <source>
        <dbReference type="Proteomes" id="UP000002051"/>
    </source>
</evidence>
<dbReference type="PaxDb" id="3880-AES70395"/>
<evidence type="ECO:0000313" key="1">
    <source>
        <dbReference type="EMBL" id="AES70395.1"/>
    </source>
</evidence>
<proteinExistence type="predicted"/>
<gene>
    <name evidence="1" type="ordered locus">MTR_3g052690</name>
</gene>
<accession>G7IY53</accession>
<dbReference type="Proteomes" id="UP000002051">
    <property type="component" value="Chromosome 3"/>
</dbReference>
<sequence>MYNKSGNQHYSIIPSEAQLCISGCGQQESETHLFLSCTLFGHIWQLIRNWLGVYSADPGNIVDHFHQFGTSSGYGKLRCSLMHLIWFATVWEIWKERNDRIFRGQERSHYQMLEAIKLLSFWWFKAKFTVFPYCFHDWCQAPFLCAGIS</sequence>
<evidence type="ECO:0008006" key="4">
    <source>
        <dbReference type="Google" id="ProtNLM"/>
    </source>
</evidence>
<dbReference type="EMBL" id="CM001219">
    <property type="protein sequence ID" value="AES70395.1"/>
    <property type="molecule type" value="Genomic_DNA"/>
</dbReference>
<dbReference type="AlphaFoldDB" id="G7IY53"/>
<organism evidence="1 3">
    <name type="scientific">Medicago truncatula</name>
    <name type="common">Barrel medic</name>
    <name type="synonym">Medicago tribuloides</name>
    <dbReference type="NCBI Taxonomy" id="3880"/>
    <lineage>
        <taxon>Eukaryota</taxon>
        <taxon>Viridiplantae</taxon>
        <taxon>Streptophyta</taxon>
        <taxon>Embryophyta</taxon>
        <taxon>Tracheophyta</taxon>
        <taxon>Spermatophyta</taxon>
        <taxon>Magnoliopsida</taxon>
        <taxon>eudicotyledons</taxon>
        <taxon>Gunneridae</taxon>
        <taxon>Pentapetalae</taxon>
        <taxon>rosids</taxon>
        <taxon>fabids</taxon>
        <taxon>Fabales</taxon>
        <taxon>Fabaceae</taxon>
        <taxon>Papilionoideae</taxon>
        <taxon>50 kb inversion clade</taxon>
        <taxon>NPAAA clade</taxon>
        <taxon>Hologalegina</taxon>
        <taxon>IRL clade</taxon>
        <taxon>Trifolieae</taxon>
        <taxon>Medicago</taxon>
    </lineage>
</organism>
<keyword evidence="3" id="KW-1185">Reference proteome</keyword>
<dbReference type="OMA" id="GQERSHY"/>
<reference evidence="1 3" key="2">
    <citation type="journal article" date="2014" name="BMC Genomics">
        <title>An improved genome release (version Mt4.0) for the model legume Medicago truncatula.</title>
        <authorList>
            <person name="Tang H."/>
            <person name="Krishnakumar V."/>
            <person name="Bidwell S."/>
            <person name="Rosen B."/>
            <person name="Chan A."/>
            <person name="Zhou S."/>
            <person name="Gentzbittel L."/>
            <person name="Childs K.L."/>
            <person name="Yandell M."/>
            <person name="Gundlach H."/>
            <person name="Mayer K.F."/>
            <person name="Schwartz D.C."/>
            <person name="Town C.D."/>
        </authorList>
    </citation>
    <scope>GENOME REANNOTATION</scope>
    <source>
        <strain evidence="2 3">cv. Jemalong A17</strain>
    </source>
</reference>
<dbReference type="HOGENOM" id="CLU_082252_0_0_1"/>
<dbReference type="EnsemblPlants" id="AES70395">
    <property type="protein sequence ID" value="AES70395"/>
    <property type="gene ID" value="MTR_3g052690"/>
</dbReference>